<protein>
    <submittedName>
        <fullName evidence="2">Uncharacterized protein</fullName>
    </submittedName>
</protein>
<keyword evidence="3" id="KW-1185">Reference proteome</keyword>
<reference evidence="2 3" key="1">
    <citation type="journal article" date="2020" name="BMC Genomics">
        <title>Intraspecific diversification of the crop wild relative Brassica cretica Lam. using demographic model selection.</title>
        <authorList>
            <person name="Kioukis A."/>
            <person name="Michalopoulou V.A."/>
            <person name="Briers L."/>
            <person name="Pirintsos S."/>
            <person name="Studholme D.J."/>
            <person name="Pavlidis P."/>
            <person name="Sarris P.F."/>
        </authorList>
    </citation>
    <scope>NUCLEOTIDE SEQUENCE [LARGE SCALE GENOMIC DNA]</scope>
    <source>
        <strain evidence="3">cv. PFS-1207/04</strain>
    </source>
</reference>
<accession>A0ABQ7BA28</accession>
<gene>
    <name evidence="2" type="ORF">DY000_02037107</name>
</gene>
<feature type="region of interest" description="Disordered" evidence="1">
    <location>
        <begin position="44"/>
        <end position="86"/>
    </location>
</feature>
<dbReference type="EMBL" id="QGKV02001507">
    <property type="protein sequence ID" value="KAF3529073.1"/>
    <property type="molecule type" value="Genomic_DNA"/>
</dbReference>
<feature type="compositionally biased region" description="Basic and acidic residues" evidence="1">
    <location>
        <begin position="68"/>
        <end position="83"/>
    </location>
</feature>
<evidence type="ECO:0000313" key="2">
    <source>
        <dbReference type="EMBL" id="KAF3529073.1"/>
    </source>
</evidence>
<evidence type="ECO:0000256" key="1">
    <source>
        <dbReference type="SAM" id="MobiDB-lite"/>
    </source>
</evidence>
<name>A0ABQ7BA28_BRACR</name>
<evidence type="ECO:0000313" key="3">
    <source>
        <dbReference type="Proteomes" id="UP000266723"/>
    </source>
</evidence>
<proteinExistence type="predicted"/>
<dbReference type="Proteomes" id="UP000266723">
    <property type="component" value="Unassembled WGS sequence"/>
</dbReference>
<organism evidence="2 3">
    <name type="scientific">Brassica cretica</name>
    <name type="common">Mustard</name>
    <dbReference type="NCBI Taxonomy" id="69181"/>
    <lineage>
        <taxon>Eukaryota</taxon>
        <taxon>Viridiplantae</taxon>
        <taxon>Streptophyta</taxon>
        <taxon>Embryophyta</taxon>
        <taxon>Tracheophyta</taxon>
        <taxon>Spermatophyta</taxon>
        <taxon>Magnoliopsida</taxon>
        <taxon>eudicotyledons</taxon>
        <taxon>Gunneridae</taxon>
        <taxon>Pentapetalae</taxon>
        <taxon>rosids</taxon>
        <taxon>malvids</taxon>
        <taxon>Brassicales</taxon>
        <taxon>Brassicaceae</taxon>
        <taxon>Brassiceae</taxon>
        <taxon>Brassica</taxon>
    </lineage>
</organism>
<sequence length="115" mass="12349">MACRVALCPFQVISSRGFTKICLTLFDIDLVTKWYQSSSILENHATEESRSRSSGGAPATGIWEDVNDVGRTEAGRGEDEIHGAGRGCDATEVGWILSFGVDATALLGGRKREKG</sequence>
<comment type="caution">
    <text evidence="2">The sequence shown here is derived from an EMBL/GenBank/DDBJ whole genome shotgun (WGS) entry which is preliminary data.</text>
</comment>